<proteinExistence type="predicted"/>
<comment type="caution">
    <text evidence="2">The sequence shown here is derived from an EMBL/GenBank/DDBJ whole genome shotgun (WGS) entry which is preliminary data.</text>
</comment>
<gene>
    <name evidence="2" type="ORF">ElyMa_001527300</name>
</gene>
<accession>A0AAV4JAW7</accession>
<dbReference type="AlphaFoldDB" id="A0AAV4JAW7"/>
<evidence type="ECO:0000256" key="1">
    <source>
        <dbReference type="SAM" id="Phobius"/>
    </source>
</evidence>
<reference evidence="2 3" key="1">
    <citation type="journal article" date="2021" name="Elife">
        <title>Chloroplast acquisition without the gene transfer in kleptoplastic sea slugs, Plakobranchus ocellatus.</title>
        <authorList>
            <person name="Maeda T."/>
            <person name="Takahashi S."/>
            <person name="Yoshida T."/>
            <person name="Shimamura S."/>
            <person name="Takaki Y."/>
            <person name="Nagai Y."/>
            <person name="Toyoda A."/>
            <person name="Suzuki Y."/>
            <person name="Arimoto A."/>
            <person name="Ishii H."/>
            <person name="Satoh N."/>
            <person name="Nishiyama T."/>
            <person name="Hasebe M."/>
            <person name="Maruyama T."/>
            <person name="Minagawa J."/>
            <person name="Obokata J."/>
            <person name="Shigenobu S."/>
        </authorList>
    </citation>
    <scope>NUCLEOTIDE SEQUENCE [LARGE SCALE GENOMIC DNA]</scope>
</reference>
<keyword evidence="1" id="KW-0472">Membrane</keyword>
<protein>
    <recommendedName>
        <fullName evidence="4">Phorbol-ester/DAG-type domain-containing protein</fullName>
    </recommendedName>
</protein>
<name>A0AAV4JAW7_9GAST</name>
<evidence type="ECO:0000313" key="2">
    <source>
        <dbReference type="EMBL" id="GFS18622.1"/>
    </source>
</evidence>
<evidence type="ECO:0008006" key="4">
    <source>
        <dbReference type="Google" id="ProtNLM"/>
    </source>
</evidence>
<keyword evidence="3" id="KW-1185">Reference proteome</keyword>
<keyword evidence="1" id="KW-0812">Transmembrane</keyword>
<dbReference type="EMBL" id="BMAT01003001">
    <property type="protein sequence ID" value="GFS18622.1"/>
    <property type="molecule type" value="Genomic_DNA"/>
</dbReference>
<organism evidence="2 3">
    <name type="scientific">Elysia marginata</name>
    <dbReference type="NCBI Taxonomy" id="1093978"/>
    <lineage>
        <taxon>Eukaryota</taxon>
        <taxon>Metazoa</taxon>
        <taxon>Spiralia</taxon>
        <taxon>Lophotrochozoa</taxon>
        <taxon>Mollusca</taxon>
        <taxon>Gastropoda</taxon>
        <taxon>Heterobranchia</taxon>
        <taxon>Euthyneura</taxon>
        <taxon>Panpulmonata</taxon>
        <taxon>Sacoglossa</taxon>
        <taxon>Placobranchoidea</taxon>
        <taxon>Plakobranchidae</taxon>
        <taxon>Elysia</taxon>
    </lineage>
</organism>
<keyword evidence="1" id="KW-1133">Transmembrane helix</keyword>
<feature type="transmembrane region" description="Helical" evidence="1">
    <location>
        <begin position="20"/>
        <end position="40"/>
    </location>
</feature>
<sequence length="109" mass="11644">MAGINSAPHVTSPKRNTSRLQVGGGHVCLLHLLLAAMLVATAGSNSVYPRSPPPPCVPCDTQAIPDVVFARRYLGTCMACGEMYGTGIAHCCMCYESFTKQCNTALKRR</sequence>
<dbReference type="Proteomes" id="UP000762676">
    <property type="component" value="Unassembled WGS sequence"/>
</dbReference>
<evidence type="ECO:0000313" key="3">
    <source>
        <dbReference type="Proteomes" id="UP000762676"/>
    </source>
</evidence>